<gene>
    <name evidence="1" type="ORF">O159_02780</name>
</gene>
<dbReference type="PATRIC" id="fig|1389489.3.peg.263"/>
<dbReference type="AlphaFoldDB" id="U3P6G5"/>
<sequence>MEAIFIATGEVPVPAGSPTEYWVRLWGADPAAGSSRSADEWRITGARDVLEVIDWAQRQLREGWSYEIFAEATEPATRVDGTVSIRRRHFRLLGQNPEAPAAVETTAFVKTE</sequence>
<name>U3P6G5_LEIXC</name>
<dbReference type="KEGG" id="lxy:O159_02780"/>
<proteinExistence type="predicted"/>
<dbReference type="Proteomes" id="UP000016743">
    <property type="component" value="Chromosome"/>
</dbReference>
<evidence type="ECO:0000313" key="1">
    <source>
        <dbReference type="EMBL" id="AGW40507.1"/>
    </source>
</evidence>
<dbReference type="EMBL" id="CP006734">
    <property type="protein sequence ID" value="AGW40507.1"/>
    <property type="molecule type" value="Genomic_DNA"/>
</dbReference>
<dbReference type="HOGENOM" id="CLU_2142778_0_0_11"/>
<protein>
    <submittedName>
        <fullName evidence="1">Uncharacterized protein</fullName>
    </submittedName>
</protein>
<reference evidence="1 2" key="1">
    <citation type="journal article" date="2013" name="Genome Announc.">
        <title>Complete Genome Sequence of Leifsonia xyli subsp. cynodontis Strain DSM46306, a Gram-Positive Bacterial Pathogen of Grasses.</title>
        <authorList>
            <person name="Monteiro-Vitorello C.B."/>
            <person name="Zerillo M.M."/>
            <person name="Van Sluys M.A."/>
            <person name="Camargo L.E."/>
            <person name="Kitajima J.P."/>
        </authorList>
    </citation>
    <scope>NUCLEOTIDE SEQUENCE [LARGE SCALE GENOMIC DNA]</scope>
    <source>
        <strain evidence="1 2">DSM 46306</strain>
    </source>
</reference>
<organism evidence="1 2">
    <name type="scientific">Leifsonia xyli subsp. cynodontis DSM 46306</name>
    <dbReference type="NCBI Taxonomy" id="1389489"/>
    <lineage>
        <taxon>Bacteria</taxon>
        <taxon>Bacillati</taxon>
        <taxon>Actinomycetota</taxon>
        <taxon>Actinomycetes</taxon>
        <taxon>Micrococcales</taxon>
        <taxon>Microbacteriaceae</taxon>
        <taxon>Leifsonia</taxon>
    </lineage>
</organism>
<accession>U3P6G5</accession>
<evidence type="ECO:0000313" key="2">
    <source>
        <dbReference type="Proteomes" id="UP000016743"/>
    </source>
</evidence>
<keyword evidence="2" id="KW-1185">Reference proteome</keyword>
<dbReference type="RefSeq" id="WP_021753951.1">
    <property type="nucleotide sequence ID" value="NC_022438.1"/>
</dbReference>
<dbReference type="OrthoDB" id="5121906at2"/>